<evidence type="ECO:0000256" key="1">
    <source>
        <dbReference type="SAM" id="MobiDB-lite"/>
    </source>
</evidence>
<proteinExistence type="predicted"/>
<reference evidence="4" key="2">
    <citation type="submission" date="2015-01" db="EMBL/GenBank/DDBJ databases">
        <title>Evolutionary Origins and Diversification of the Mycorrhizal Mutualists.</title>
        <authorList>
            <consortium name="DOE Joint Genome Institute"/>
            <consortium name="Mycorrhizal Genomics Consortium"/>
            <person name="Kohler A."/>
            <person name="Kuo A."/>
            <person name="Nagy L.G."/>
            <person name="Floudas D."/>
            <person name="Copeland A."/>
            <person name="Barry K.W."/>
            <person name="Cichocki N."/>
            <person name="Veneault-Fourrey C."/>
            <person name="LaButti K."/>
            <person name="Lindquist E.A."/>
            <person name="Lipzen A."/>
            <person name="Lundell T."/>
            <person name="Morin E."/>
            <person name="Murat C."/>
            <person name="Riley R."/>
            <person name="Ohm R."/>
            <person name="Sun H."/>
            <person name="Tunlid A."/>
            <person name="Henrissat B."/>
            <person name="Grigoriev I.V."/>
            <person name="Hibbett D.S."/>
            <person name="Martin F."/>
        </authorList>
    </citation>
    <scope>NUCLEOTIDE SEQUENCE [LARGE SCALE GENOMIC DNA]</scope>
    <source>
        <strain evidence="4">h7</strain>
    </source>
</reference>
<protein>
    <recommendedName>
        <fullName evidence="2">F-box domain-containing protein</fullName>
    </recommendedName>
</protein>
<dbReference type="HOGENOM" id="CLU_1354765_0_0_1"/>
<evidence type="ECO:0000313" key="3">
    <source>
        <dbReference type="EMBL" id="KIM35416.1"/>
    </source>
</evidence>
<evidence type="ECO:0000259" key="2">
    <source>
        <dbReference type="PROSITE" id="PS50181"/>
    </source>
</evidence>
<organism evidence="3 4">
    <name type="scientific">Hebeloma cylindrosporum</name>
    <dbReference type="NCBI Taxonomy" id="76867"/>
    <lineage>
        <taxon>Eukaryota</taxon>
        <taxon>Fungi</taxon>
        <taxon>Dikarya</taxon>
        <taxon>Basidiomycota</taxon>
        <taxon>Agaricomycotina</taxon>
        <taxon>Agaricomycetes</taxon>
        <taxon>Agaricomycetidae</taxon>
        <taxon>Agaricales</taxon>
        <taxon>Agaricineae</taxon>
        <taxon>Hymenogastraceae</taxon>
        <taxon>Hebeloma</taxon>
    </lineage>
</organism>
<keyword evidence="4" id="KW-1185">Reference proteome</keyword>
<feature type="region of interest" description="Disordered" evidence="1">
    <location>
        <begin position="117"/>
        <end position="137"/>
    </location>
</feature>
<accession>A0A0C3BVI3</accession>
<dbReference type="OrthoDB" id="3270296at2759"/>
<dbReference type="Proteomes" id="UP000053424">
    <property type="component" value="Unassembled WGS sequence"/>
</dbReference>
<evidence type="ECO:0000313" key="4">
    <source>
        <dbReference type="Proteomes" id="UP000053424"/>
    </source>
</evidence>
<dbReference type="EMBL" id="KN831821">
    <property type="protein sequence ID" value="KIM35416.1"/>
    <property type="molecule type" value="Genomic_DNA"/>
</dbReference>
<dbReference type="InterPro" id="IPR001810">
    <property type="entry name" value="F-box_dom"/>
</dbReference>
<feature type="domain" description="F-box" evidence="2">
    <location>
        <begin position="28"/>
        <end position="76"/>
    </location>
</feature>
<name>A0A0C3BVI3_HEBCY</name>
<gene>
    <name evidence="3" type="ORF">M413DRAFT_349826</name>
</gene>
<dbReference type="AlphaFoldDB" id="A0A0C3BVI3"/>
<sequence>MIEDMPHNPRGLMDQLQLPWTPQLHNSSLALDHLPFDIKDDIISSVDASSDLLRLALASKEWTSMVIPNHIEYRELKVRVDCHVGIWKHLAARANLAKNIRSVHLLTQRTNIREQFPSTLGEETKADLESPPAEGPTPEMLTALSNFKSLQRFTWMGNKGSPMIPNSVFNILVGCQDLQEVKLWQVSPDRDQLTTASSVCRY</sequence>
<dbReference type="PROSITE" id="PS50181">
    <property type="entry name" value="FBOX"/>
    <property type="match status" value="1"/>
</dbReference>
<reference evidence="3 4" key="1">
    <citation type="submission" date="2014-04" db="EMBL/GenBank/DDBJ databases">
        <authorList>
            <consortium name="DOE Joint Genome Institute"/>
            <person name="Kuo A."/>
            <person name="Gay G."/>
            <person name="Dore J."/>
            <person name="Kohler A."/>
            <person name="Nagy L.G."/>
            <person name="Floudas D."/>
            <person name="Copeland A."/>
            <person name="Barry K.W."/>
            <person name="Cichocki N."/>
            <person name="Veneault-Fourrey C."/>
            <person name="LaButti K."/>
            <person name="Lindquist E.A."/>
            <person name="Lipzen A."/>
            <person name="Lundell T."/>
            <person name="Morin E."/>
            <person name="Murat C."/>
            <person name="Sun H."/>
            <person name="Tunlid A."/>
            <person name="Henrissat B."/>
            <person name="Grigoriev I.V."/>
            <person name="Hibbett D.S."/>
            <person name="Martin F."/>
            <person name="Nordberg H.P."/>
            <person name="Cantor M.N."/>
            <person name="Hua S.X."/>
        </authorList>
    </citation>
    <scope>NUCLEOTIDE SEQUENCE [LARGE SCALE GENOMIC DNA]</scope>
    <source>
        <strain evidence="4">h7</strain>
    </source>
</reference>